<dbReference type="SUPFAM" id="SSF50998">
    <property type="entry name" value="Quinoprotein alcohol dehydrogenase-like"/>
    <property type="match status" value="1"/>
</dbReference>
<gene>
    <name evidence="2" type="ORF">Megvenef_00205</name>
</gene>
<dbReference type="Gene3D" id="2.130.10.10">
    <property type="entry name" value="YVTN repeat-like/Quinoprotein amine dehydrogenase"/>
    <property type="match status" value="1"/>
</dbReference>
<protein>
    <submittedName>
        <fullName evidence="2">Outer membrane protein assembly factor BamB</fullName>
    </submittedName>
</protein>
<evidence type="ECO:0000259" key="1">
    <source>
        <dbReference type="Pfam" id="PF13360"/>
    </source>
</evidence>
<feature type="domain" description="Pyrrolo-quinoline quinone repeat" evidence="1">
    <location>
        <begin position="87"/>
        <end position="324"/>
    </location>
</feature>
<evidence type="ECO:0000313" key="2">
    <source>
        <dbReference type="EMBL" id="MEA0970250.1"/>
    </source>
</evidence>
<dbReference type="PANTHER" id="PTHR34512">
    <property type="entry name" value="CELL SURFACE PROTEIN"/>
    <property type="match status" value="1"/>
</dbReference>
<comment type="caution">
    <text evidence="2">The sequence shown here is derived from an EMBL/GenBank/DDBJ whole genome shotgun (WGS) entry which is preliminary data.</text>
</comment>
<organism evidence="2 3">
    <name type="scientific">Candidatus Megaera venefica</name>
    <dbReference type="NCBI Taxonomy" id="2055910"/>
    <lineage>
        <taxon>Bacteria</taxon>
        <taxon>Pseudomonadati</taxon>
        <taxon>Pseudomonadota</taxon>
        <taxon>Alphaproteobacteria</taxon>
        <taxon>Rickettsiales</taxon>
        <taxon>Rickettsiaceae</taxon>
        <taxon>Candidatus Megaera</taxon>
    </lineage>
</organism>
<dbReference type="Pfam" id="PF13360">
    <property type="entry name" value="PQQ_2"/>
    <property type="match status" value="1"/>
</dbReference>
<reference evidence="2 3" key="1">
    <citation type="submission" date="2023-03" db="EMBL/GenBank/DDBJ databases">
        <title>Host association and intracellularity evolved multiple times independently in the Rickettsiales.</title>
        <authorList>
            <person name="Castelli M."/>
            <person name="Nardi T."/>
            <person name="Gammuto L."/>
            <person name="Bellinzona G."/>
            <person name="Sabaneyeva E."/>
            <person name="Potekhin A."/>
            <person name="Serra V."/>
            <person name="Petroni G."/>
            <person name="Sassera D."/>
        </authorList>
    </citation>
    <scope>NUCLEOTIDE SEQUENCE [LARGE SCALE GENOMIC DNA]</scope>
    <source>
        <strain evidence="2 3">Sr 2-6</strain>
    </source>
</reference>
<dbReference type="PANTHER" id="PTHR34512:SF30">
    <property type="entry name" value="OUTER MEMBRANE PROTEIN ASSEMBLY FACTOR BAMB"/>
    <property type="match status" value="1"/>
</dbReference>
<name>A0ABU5NAP8_9RICK</name>
<dbReference type="InterPro" id="IPR018391">
    <property type="entry name" value="PQQ_b-propeller_rpt"/>
</dbReference>
<dbReference type="PROSITE" id="PS51257">
    <property type="entry name" value="PROKAR_LIPOPROTEIN"/>
    <property type="match status" value="1"/>
</dbReference>
<dbReference type="EMBL" id="JARJFB010000008">
    <property type="protein sequence ID" value="MEA0970250.1"/>
    <property type="molecule type" value="Genomic_DNA"/>
</dbReference>
<proteinExistence type="predicted"/>
<evidence type="ECO:0000313" key="3">
    <source>
        <dbReference type="Proteomes" id="UP001291687"/>
    </source>
</evidence>
<sequence length="414" mass="45846">MSMKKIIFTILVSLVLIGCDHIGSTRVKNLIDLTPKLEKDSNEKVILSDAKKNPFSGEKVKSYKIAKHSIIAQPAIAKKVIYSVDSKGHVSAFSLKENKIIWTTDIAKGSLDRNFNAGGILYSDEKLFATNGSRNLVILDANTGDEIIRKEFPDILRVKPVMADDRILLVQTISNQLLAYDTKSSSLLWMHEGGIETISTKNNVAPVINDHHALISYSSGEVVYIDIKSGKEKWIFNLSNVGEAGLPSFDPALIVTTPIINGNHVYFATSNGKVLKINLDNGTTIWQRQADDVQSISLFGDNLFITNNARQIASISTHDGKVKWVGNLISEEERKTKRPQPVIFQAPFVSVIDNNGIALNVVASNGQLYQFTQDTGGQLPLQPKIVKIEKQARYQWLSCCTGKLHLITAREIKF</sequence>
<dbReference type="InterPro" id="IPR015943">
    <property type="entry name" value="WD40/YVTN_repeat-like_dom_sf"/>
</dbReference>
<accession>A0ABU5NAP8</accession>
<dbReference type="InterPro" id="IPR002372">
    <property type="entry name" value="PQQ_rpt_dom"/>
</dbReference>
<dbReference type="Proteomes" id="UP001291687">
    <property type="component" value="Unassembled WGS sequence"/>
</dbReference>
<dbReference type="SMART" id="SM00564">
    <property type="entry name" value="PQQ"/>
    <property type="match status" value="6"/>
</dbReference>
<dbReference type="InterPro" id="IPR011047">
    <property type="entry name" value="Quinoprotein_ADH-like_sf"/>
</dbReference>
<keyword evidence="3" id="KW-1185">Reference proteome</keyword>